<keyword evidence="3" id="KW-1185">Reference proteome</keyword>
<dbReference type="PRINTS" id="PR00111">
    <property type="entry name" value="ABHYDROLASE"/>
</dbReference>
<dbReference type="InterPro" id="IPR050266">
    <property type="entry name" value="AB_hydrolase_sf"/>
</dbReference>
<sequence length="302" mass="33589">MTPAAPPAEQHHSLLTPDGVALAYRLTRRGTPRPAVVLLHGMASNMTRWSEFVANTRLGEDWDVLRLDLRGHAESISHGRIGMDVWCADLAAILDAEAIPDAILVGHCMGANLALHFADRHPARVRTLVLIEPMYREALTGTLARSARFRPLISLAVPALRLMARLGLYRRKLPPIDLAKLDQEAREHIAAEKAGFPSQRYASPLEDLRHFPLVAYVQDMLAVTGPLPPPESIRAPVLVLLSQGSDFASPTLTARLLESLPAGRIEQLDAEHWIPTEQPDVMRTLIEQWCDQHRRQDSDQQI</sequence>
<feature type="domain" description="AB hydrolase-1" evidence="1">
    <location>
        <begin position="34"/>
        <end position="146"/>
    </location>
</feature>
<comment type="caution">
    <text evidence="2">The sequence shown here is derived from an EMBL/GenBank/DDBJ whole genome shotgun (WGS) entry which is preliminary data.</text>
</comment>
<accession>A0A972J9F7</accession>
<proteinExistence type="predicted"/>
<dbReference type="InterPro" id="IPR029058">
    <property type="entry name" value="AB_hydrolase_fold"/>
</dbReference>
<dbReference type="GO" id="GO:0016020">
    <property type="term" value="C:membrane"/>
    <property type="evidence" value="ECO:0007669"/>
    <property type="project" value="TreeGrafter"/>
</dbReference>
<keyword evidence="2" id="KW-0378">Hydrolase</keyword>
<dbReference type="AlphaFoldDB" id="A0A972J9F7"/>
<dbReference type="Gene3D" id="3.40.50.1820">
    <property type="entry name" value="alpha/beta hydrolase"/>
    <property type="match status" value="1"/>
</dbReference>
<dbReference type="Pfam" id="PF00561">
    <property type="entry name" value="Abhydrolase_1"/>
    <property type="match status" value="1"/>
</dbReference>
<dbReference type="EMBL" id="WTVM01000124">
    <property type="protein sequence ID" value="NMG04476.1"/>
    <property type="molecule type" value="Genomic_DNA"/>
</dbReference>
<evidence type="ECO:0000259" key="1">
    <source>
        <dbReference type="Pfam" id="PF00561"/>
    </source>
</evidence>
<dbReference type="SUPFAM" id="SSF53474">
    <property type="entry name" value="alpha/beta-Hydrolases"/>
    <property type="match status" value="1"/>
</dbReference>
<evidence type="ECO:0000313" key="3">
    <source>
        <dbReference type="Proteomes" id="UP000599523"/>
    </source>
</evidence>
<gene>
    <name evidence="2" type="ORF">GPA21_16080</name>
</gene>
<dbReference type="RefSeq" id="WP_168989147.1">
    <property type="nucleotide sequence ID" value="NZ_CAWPHM010000027.1"/>
</dbReference>
<dbReference type="PANTHER" id="PTHR43798:SF33">
    <property type="entry name" value="HYDROLASE, PUTATIVE (AFU_ORTHOLOGUE AFUA_2G14860)-RELATED"/>
    <property type="match status" value="1"/>
</dbReference>
<evidence type="ECO:0000313" key="2">
    <source>
        <dbReference type="EMBL" id="NMG04476.1"/>
    </source>
</evidence>
<dbReference type="GO" id="GO:0016787">
    <property type="term" value="F:hydrolase activity"/>
    <property type="evidence" value="ECO:0007669"/>
    <property type="project" value="UniProtKB-KW"/>
</dbReference>
<protein>
    <submittedName>
        <fullName evidence="2">Alpha/beta fold hydrolase</fullName>
    </submittedName>
</protein>
<reference evidence="2" key="1">
    <citation type="submission" date="2019-12" db="EMBL/GenBank/DDBJ databases">
        <title>Comparative genomics gives insights into the taxonomy of the Azoarcus-Aromatoleum group and reveals separate origins of nif in the plant-associated Azoarcus and non-plant-associated Aromatoleum sub-groups.</title>
        <authorList>
            <person name="Lafos M."/>
            <person name="Maluk M."/>
            <person name="Batista M."/>
            <person name="Junghare M."/>
            <person name="Carmona M."/>
            <person name="Faoro H."/>
            <person name="Cruz L.M."/>
            <person name="Battistoni F."/>
            <person name="De Souza E."/>
            <person name="Pedrosa F."/>
            <person name="Chen W.-M."/>
            <person name="Poole P.S."/>
            <person name="Dixon R.A."/>
            <person name="James E.K."/>
        </authorList>
    </citation>
    <scope>NUCLEOTIDE SEQUENCE</scope>
    <source>
        <strain evidence="2">NSC3</strain>
    </source>
</reference>
<dbReference type="PANTHER" id="PTHR43798">
    <property type="entry name" value="MONOACYLGLYCEROL LIPASE"/>
    <property type="match status" value="1"/>
</dbReference>
<name>A0A972J9F7_9RHOO</name>
<dbReference type="Proteomes" id="UP000599523">
    <property type="component" value="Unassembled WGS sequence"/>
</dbReference>
<dbReference type="InterPro" id="IPR000073">
    <property type="entry name" value="AB_hydrolase_1"/>
</dbReference>
<organism evidence="2 3">
    <name type="scientific">Azoarcus taiwanensis</name>
    <dbReference type="NCBI Taxonomy" id="666964"/>
    <lineage>
        <taxon>Bacteria</taxon>
        <taxon>Pseudomonadati</taxon>
        <taxon>Pseudomonadota</taxon>
        <taxon>Betaproteobacteria</taxon>
        <taxon>Rhodocyclales</taxon>
        <taxon>Zoogloeaceae</taxon>
        <taxon>Azoarcus</taxon>
    </lineage>
</organism>